<evidence type="ECO:0000313" key="10">
    <source>
        <dbReference type="Proteomes" id="UP000572540"/>
    </source>
</evidence>
<dbReference type="GO" id="GO:0005886">
    <property type="term" value="C:plasma membrane"/>
    <property type="evidence" value="ECO:0007669"/>
    <property type="project" value="UniProtKB-SubCell"/>
</dbReference>
<evidence type="ECO:0000256" key="4">
    <source>
        <dbReference type="ARBA" id="ARBA00022692"/>
    </source>
</evidence>
<comment type="similarity">
    <text evidence="7">Belongs to the binding-protein-dependent transport system permease family.</text>
</comment>
<dbReference type="Pfam" id="PF00528">
    <property type="entry name" value="BPD_transp_1"/>
    <property type="match status" value="1"/>
</dbReference>
<evidence type="ECO:0000259" key="8">
    <source>
        <dbReference type="PROSITE" id="PS50928"/>
    </source>
</evidence>
<evidence type="ECO:0000256" key="2">
    <source>
        <dbReference type="ARBA" id="ARBA00022448"/>
    </source>
</evidence>
<evidence type="ECO:0000256" key="5">
    <source>
        <dbReference type="ARBA" id="ARBA00022989"/>
    </source>
</evidence>
<accession>A0A7Y9W538</accession>
<dbReference type="GO" id="GO:0055085">
    <property type="term" value="P:transmembrane transport"/>
    <property type="evidence" value="ECO:0007669"/>
    <property type="project" value="InterPro"/>
</dbReference>
<dbReference type="RefSeq" id="WP_179709815.1">
    <property type="nucleotide sequence ID" value="NZ_JACCAU010000001.1"/>
</dbReference>
<keyword evidence="5 7" id="KW-1133">Transmembrane helix</keyword>
<feature type="transmembrane region" description="Helical" evidence="7">
    <location>
        <begin position="41"/>
        <end position="61"/>
    </location>
</feature>
<comment type="caution">
    <text evidence="9">The sequence shown here is derived from an EMBL/GenBank/DDBJ whole genome shotgun (WGS) entry which is preliminary data.</text>
</comment>
<dbReference type="EMBL" id="JACCAU010000001">
    <property type="protein sequence ID" value="NYH14474.1"/>
    <property type="molecule type" value="Genomic_DNA"/>
</dbReference>
<protein>
    <submittedName>
        <fullName evidence="9">Trehalose/maltose transport system permease protein</fullName>
    </submittedName>
</protein>
<dbReference type="SUPFAM" id="SSF161098">
    <property type="entry name" value="MetI-like"/>
    <property type="match status" value="1"/>
</dbReference>
<keyword evidence="3" id="KW-1003">Cell membrane</keyword>
<proteinExistence type="inferred from homology"/>
<name>A0A7Y9W538_9BURK</name>
<sequence length="326" mass="36172">MNDSTSTIETALNEPSASIGRVHRPVKQGPSLIERARQRQALLLVAPTLAVLVAIAGWPLVRTLWFSLTDARLSDLANTRFVGFANYWGRHGVLRDHAWWRSVGNTTEFAVVSVVLETLLGLGVALLLNHPSRARSLLRAAVLVPWAIPTVVSARMWAWMLNDQFGVLNNLMLSAGIIHQALAFTADPKLTFPTIIMVDVWKTTPFMALLILAALQVVPGDCYEAARVDGVPRRRVFLFITMPLIWPAVMVAMIFRTLDALRVFDLIYVMSSNSHLTQSMSVYVREQMIDFQQVGHGSAAAILLVLIIALITGVWVALNRNRMEAK</sequence>
<gene>
    <name evidence="9" type="ORF">GGD41_001702</name>
</gene>
<dbReference type="InterPro" id="IPR000515">
    <property type="entry name" value="MetI-like"/>
</dbReference>
<evidence type="ECO:0000256" key="1">
    <source>
        <dbReference type="ARBA" id="ARBA00004651"/>
    </source>
</evidence>
<reference evidence="9 10" key="1">
    <citation type="submission" date="2020-07" db="EMBL/GenBank/DDBJ databases">
        <title>Exploring microbial biodiversity for novel pathways involved in the catabolism of aromatic compounds derived from lignin.</title>
        <authorList>
            <person name="Elkins J."/>
        </authorList>
    </citation>
    <scope>NUCLEOTIDE SEQUENCE [LARGE SCALE GENOMIC DNA]</scope>
    <source>
        <strain evidence="9 10">H2C3B</strain>
    </source>
</reference>
<dbReference type="Proteomes" id="UP000572540">
    <property type="component" value="Unassembled WGS sequence"/>
</dbReference>
<dbReference type="PANTHER" id="PTHR43005">
    <property type="entry name" value="BLR7065 PROTEIN"/>
    <property type="match status" value="1"/>
</dbReference>
<feature type="transmembrane region" description="Helical" evidence="7">
    <location>
        <begin position="236"/>
        <end position="255"/>
    </location>
</feature>
<evidence type="ECO:0000256" key="7">
    <source>
        <dbReference type="RuleBase" id="RU363032"/>
    </source>
</evidence>
<dbReference type="InterPro" id="IPR035906">
    <property type="entry name" value="MetI-like_sf"/>
</dbReference>
<feature type="transmembrane region" description="Helical" evidence="7">
    <location>
        <begin position="298"/>
        <end position="318"/>
    </location>
</feature>
<evidence type="ECO:0000256" key="6">
    <source>
        <dbReference type="ARBA" id="ARBA00023136"/>
    </source>
</evidence>
<dbReference type="PROSITE" id="PS50928">
    <property type="entry name" value="ABC_TM1"/>
    <property type="match status" value="1"/>
</dbReference>
<keyword evidence="4 7" id="KW-0812">Transmembrane</keyword>
<comment type="subcellular location">
    <subcellularLocation>
        <location evidence="1 7">Cell membrane</location>
        <topology evidence="1 7">Multi-pass membrane protein</topology>
    </subcellularLocation>
</comment>
<dbReference type="AlphaFoldDB" id="A0A7Y9W538"/>
<keyword evidence="6 7" id="KW-0472">Membrane</keyword>
<feature type="transmembrane region" description="Helical" evidence="7">
    <location>
        <begin position="140"/>
        <end position="160"/>
    </location>
</feature>
<dbReference type="PANTHER" id="PTHR43005:SF2">
    <property type="entry name" value="INTEGRAL MEMBRANE SUGAR TRANSPORT PROTEIN"/>
    <property type="match status" value="1"/>
</dbReference>
<feature type="transmembrane region" description="Helical" evidence="7">
    <location>
        <begin position="109"/>
        <end position="128"/>
    </location>
</feature>
<dbReference type="Gene3D" id="1.10.3720.10">
    <property type="entry name" value="MetI-like"/>
    <property type="match status" value="1"/>
</dbReference>
<evidence type="ECO:0000313" key="9">
    <source>
        <dbReference type="EMBL" id="NYH14474.1"/>
    </source>
</evidence>
<feature type="domain" description="ABC transmembrane type-1" evidence="8">
    <location>
        <begin position="103"/>
        <end position="315"/>
    </location>
</feature>
<evidence type="ECO:0000256" key="3">
    <source>
        <dbReference type="ARBA" id="ARBA00022475"/>
    </source>
</evidence>
<dbReference type="CDD" id="cd06261">
    <property type="entry name" value="TM_PBP2"/>
    <property type="match status" value="1"/>
</dbReference>
<keyword evidence="2 7" id="KW-0813">Transport</keyword>
<organism evidence="9 10">
    <name type="scientific">Paraburkholderia bryophila</name>
    <dbReference type="NCBI Taxonomy" id="420952"/>
    <lineage>
        <taxon>Bacteria</taxon>
        <taxon>Pseudomonadati</taxon>
        <taxon>Pseudomonadota</taxon>
        <taxon>Betaproteobacteria</taxon>
        <taxon>Burkholderiales</taxon>
        <taxon>Burkholderiaceae</taxon>
        <taxon>Paraburkholderia</taxon>
    </lineage>
</organism>